<reference evidence="1" key="1">
    <citation type="submission" date="2005-11" db="EMBL/GenBank/DDBJ databases">
        <title>Identification of the Bacillus megaterium dinR locus.</title>
        <authorList>
            <person name="Nahrstedt H."/>
            <person name="Meinhardt F."/>
        </authorList>
    </citation>
    <scope>NUCLEOTIDE SEQUENCE</scope>
    <source>
        <strain evidence="1">DSM319</strain>
    </source>
</reference>
<sequence length="163" mass="19380">MTNTPRKTEPFQTIVPTKAMNMFLFPFSFDRKNKEQLVHALKENLFEFFSIQNKHLEKEYYGEQYYVSHDSLDQYFLPYIECILFPDSCEKEGLLRFSKKIDHTITLHTSSTIVSSNVLSVDVFLCPFEIGVMTIRTEMSHNHYTYDDILEFMNHFRVLEPKL</sequence>
<protein>
    <submittedName>
        <fullName evidence="1">Uncharacterized protein</fullName>
    </submittedName>
</protein>
<accession>Q5ZND0</accession>
<name>Q5ZND0_PRIMG</name>
<organism evidence="1">
    <name type="scientific">Priestia megaterium</name>
    <name type="common">Bacillus megaterium</name>
    <dbReference type="NCBI Taxonomy" id="1404"/>
    <lineage>
        <taxon>Bacteria</taxon>
        <taxon>Bacillati</taxon>
        <taxon>Bacillota</taxon>
        <taxon>Bacilli</taxon>
        <taxon>Bacillales</taxon>
        <taxon>Bacillaceae</taxon>
        <taxon>Priestia</taxon>
    </lineage>
</organism>
<proteinExistence type="predicted"/>
<dbReference type="EMBL" id="AJ634464">
    <property type="protein sequence ID" value="CAG24078.1"/>
    <property type="molecule type" value="Genomic_DNA"/>
</dbReference>
<dbReference type="AlphaFoldDB" id="Q5ZND0"/>
<feature type="non-terminal residue" evidence="1">
    <location>
        <position position="163"/>
    </location>
</feature>
<evidence type="ECO:0000313" key="1">
    <source>
        <dbReference type="EMBL" id="CAG24078.1"/>
    </source>
</evidence>